<name>A0A290MLW3_CAUVI</name>
<organism evidence="6 7">
    <name type="scientific">Caulobacter vibrioides</name>
    <name type="common">Caulobacter crescentus</name>
    <dbReference type="NCBI Taxonomy" id="155892"/>
    <lineage>
        <taxon>Bacteria</taxon>
        <taxon>Pseudomonadati</taxon>
        <taxon>Pseudomonadota</taxon>
        <taxon>Alphaproteobacteria</taxon>
        <taxon>Caulobacterales</taxon>
        <taxon>Caulobacteraceae</taxon>
        <taxon>Caulobacter</taxon>
    </lineage>
</organism>
<protein>
    <submittedName>
        <fullName evidence="6">LysR family transcriptional regulator</fullName>
    </submittedName>
</protein>
<dbReference type="InterPro" id="IPR058163">
    <property type="entry name" value="LysR-type_TF_proteobact-type"/>
</dbReference>
<dbReference type="PRINTS" id="PR00039">
    <property type="entry name" value="HTHLYSR"/>
</dbReference>
<dbReference type="AlphaFoldDB" id="A0A290MLW3"/>
<keyword evidence="2" id="KW-0805">Transcription regulation</keyword>
<dbReference type="GO" id="GO:0003677">
    <property type="term" value="F:DNA binding"/>
    <property type="evidence" value="ECO:0007669"/>
    <property type="project" value="UniProtKB-KW"/>
</dbReference>
<dbReference type="FunFam" id="1.10.10.10:FF:000001">
    <property type="entry name" value="LysR family transcriptional regulator"/>
    <property type="match status" value="1"/>
</dbReference>
<dbReference type="Proteomes" id="UP000217311">
    <property type="component" value="Chromosome"/>
</dbReference>
<dbReference type="GO" id="GO:0003700">
    <property type="term" value="F:DNA-binding transcription factor activity"/>
    <property type="evidence" value="ECO:0007669"/>
    <property type="project" value="InterPro"/>
</dbReference>
<comment type="similarity">
    <text evidence="1">Belongs to the LysR transcriptional regulatory family.</text>
</comment>
<dbReference type="PANTHER" id="PTHR30537:SF5">
    <property type="entry name" value="HTH-TYPE TRANSCRIPTIONAL ACTIVATOR TTDR-RELATED"/>
    <property type="match status" value="1"/>
</dbReference>
<dbReference type="PANTHER" id="PTHR30537">
    <property type="entry name" value="HTH-TYPE TRANSCRIPTIONAL REGULATOR"/>
    <property type="match status" value="1"/>
</dbReference>
<evidence type="ECO:0000256" key="1">
    <source>
        <dbReference type="ARBA" id="ARBA00009437"/>
    </source>
</evidence>
<evidence type="ECO:0000259" key="5">
    <source>
        <dbReference type="PROSITE" id="PS50931"/>
    </source>
</evidence>
<dbReference type="InterPro" id="IPR005119">
    <property type="entry name" value="LysR_subst-bd"/>
</dbReference>
<dbReference type="InterPro" id="IPR000847">
    <property type="entry name" value="LysR_HTH_N"/>
</dbReference>
<sequence>MERLKLIELEAVLAIATKGSFRAAALELGLSTTALSNTIAKLEQQLGVRLFNRTTRSVSPTDAGRQFIAQLRPAMDTIHNAVEMVRAQQETPSGTLRINAFPTAAREVFEPLILDFVRRYPQVRIDLVTEGKLVDIVAEGFDFGIRRADLAPSDMIAVALGPPKGHAVVASPAYLANAPELRVPADLAHHACIRVRLPNGALLRWVFEKDGQVLHLDPDGPLTLDEAHLARAAVLGGMGVGYLMEADIAEEVASGQVVRLLNDWTPPIAPLCLYYSGRKNASAASRAFIEAARLLRRPGAVRPTS</sequence>
<evidence type="ECO:0000313" key="6">
    <source>
        <dbReference type="EMBL" id="ATC33001.1"/>
    </source>
</evidence>
<dbReference type="InterPro" id="IPR036390">
    <property type="entry name" value="WH_DNA-bd_sf"/>
</dbReference>
<dbReference type="Pfam" id="PF03466">
    <property type="entry name" value="LysR_substrate"/>
    <property type="match status" value="1"/>
</dbReference>
<proteinExistence type="inferred from homology"/>
<feature type="domain" description="HTH lysR-type" evidence="5">
    <location>
        <begin position="4"/>
        <end position="61"/>
    </location>
</feature>
<evidence type="ECO:0000256" key="2">
    <source>
        <dbReference type="ARBA" id="ARBA00023015"/>
    </source>
</evidence>
<dbReference type="Gene3D" id="3.40.190.290">
    <property type="match status" value="1"/>
</dbReference>
<evidence type="ECO:0000313" key="7">
    <source>
        <dbReference type="Proteomes" id="UP000217311"/>
    </source>
</evidence>
<accession>A0A290MLW3</accession>
<gene>
    <name evidence="6" type="ORF">CA606_12050</name>
</gene>
<dbReference type="SUPFAM" id="SSF46785">
    <property type="entry name" value="Winged helix' DNA-binding domain"/>
    <property type="match status" value="1"/>
</dbReference>
<dbReference type="InterPro" id="IPR036388">
    <property type="entry name" value="WH-like_DNA-bd_sf"/>
</dbReference>
<evidence type="ECO:0000256" key="3">
    <source>
        <dbReference type="ARBA" id="ARBA00023125"/>
    </source>
</evidence>
<reference evidence="7" key="1">
    <citation type="submission" date="2017-09" db="EMBL/GenBank/DDBJ databases">
        <title>Genome evolution observed in wild isolates of Caulobacter crescentus.</title>
        <authorList>
            <person name="Ely B."/>
            <person name="Wilson K."/>
            <person name="Scott D."/>
        </authorList>
    </citation>
    <scope>NUCLEOTIDE SEQUENCE [LARGE SCALE GENOMIC DNA]</scope>
    <source>
        <strain evidence="7">CB13b1a</strain>
    </source>
</reference>
<dbReference type="Gene3D" id="1.10.10.10">
    <property type="entry name" value="Winged helix-like DNA-binding domain superfamily/Winged helix DNA-binding domain"/>
    <property type="match status" value="1"/>
</dbReference>
<keyword evidence="3" id="KW-0238">DNA-binding</keyword>
<dbReference type="Pfam" id="PF00126">
    <property type="entry name" value="HTH_1"/>
    <property type="match status" value="1"/>
</dbReference>
<dbReference type="RefSeq" id="WP_096052393.1">
    <property type="nucleotide sequence ID" value="NZ_CP023315.3"/>
</dbReference>
<dbReference type="EMBL" id="CP023315">
    <property type="protein sequence ID" value="ATC33001.1"/>
    <property type="molecule type" value="Genomic_DNA"/>
</dbReference>
<dbReference type="PROSITE" id="PS50931">
    <property type="entry name" value="HTH_LYSR"/>
    <property type="match status" value="1"/>
</dbReference>
<dbReference type="SUPFAM" id="SSF53850">
    <property type="entry name" value="Periplasmic binding protein-like II"/>
    <property type="match status" value="1"/>
</dbReference>
<evidence type="ECO:0000256" key="4">
    <source>
        <dbReference type="ARBA" id="ARBA00023163"/>
    </source>
</evidence>
<keyword evidence="4" id="KW-0804">Transcription</keyword>